<feature type="transmembrane region" description="Helical" evidence="3">
    <location>
        <begin position="75"/>
        <end position="96"/>
    </location>
</feature>
<gene>
    <name evidence="4" type="ORF">H9872_01025</name>
</gene>
<dbReference type="EC" id="3.4.23.-" evidence="1"/>
<feature type="active site" evidence="2">
    <location>
        <position position="158"/>
    </location>
</feature>
<keyword evidence="1" id="KW-0645">Protease</keyword>
<dbReference type="GO" id="GO:0004190">
    <property type="term" value="F:aspartic-type endopeptidase activity"/>
    <property type="evidence" value="ECO:0007669"/>
    <property type="project" value="UniProtKB-KW"/>
</dbReference>
<dbReference type="InterPro" id="IPR005081">
    <property type="entry name" value="SpoIIGA"/>
</dbReference>
<comment type="similarity">
    <text evidence="1">Belongs to the peptidase U4 family.</text>
</comment>
<feature type="transmembrane region" description="Helical" evidence="3">
    <location>
        <begin position="20"/>
        <end position="41"/>
    </location>
</feature>
<protein>
    <recommendedName>
        <fullName evidence="1">Sporulation sigma-E factor-processing peptidase</fullName>
        <ecNumber evidence="1">3.4.23.-</ecNumber>
    </recommendedName>
    <alternativeName>
        <fullName evidence="1">Membrane-associated aspartic protease</fullName>
    </alternativeName>
    <alternativeName>
        <fullName evidence="1">Stage II sporulation protein GA</fullName>
    </alternativeName>
</protein>
<dbReference type="AlphaFoldDB" id="A0A9E2NME7"/>
<dbReference type="GO" id="GO:0005886">
    <property type="term" value="C:plasma membrane"/>
    <property type="evidence" value="ECO:0007669"/>
    <property type="project" value="UniProtKB-SubCell"/>
</dbReference>
<evidence type="ECO:0000313" key="4">
    <source>
        <dbReference type="EMBL" id="MBU3803328.1"/>
    </source>
</evidence>
<dbReference type="Pfam" id="PF03419">
    <property type="entry name" value="Peptidase_U4"/>
    <property type="match status" value="1"/>
</dbReference>
<dbReference type="GO" id="GO:0030436">
    <property type="term" value="P:asexual sporulation"/>
    <property type="evidence" value="ECO:0007669"/>
    <property type="project" value="InterPro"/>
</dbReference>
<keyword evidence="1" id="KW-1003">Cell membrane</keyword>
<keyword evidence="1" id="KW-0749">Sporulation</keyword>
<dbReference type="GO" id="GO:0030435">
    <property type="term" value="P:sporulation resulting in formation of a cellular spore"/>
    <property type="evidence" value="ECO:0007669"/>
    <property type="project" value="UniProtKB-KW"/>
</dbReference>
<keyword evidence="3" id="KW-1133">Transmembrane helix</keyword>
<evidence type="ECO:0000256" key="3">
    <source>
        <dbReference type="SAM" id="Phobius"/>
    </source>
</evidence>
<keyword evidence="1" id="KW-0064">Aspartyl protease</keyword>
<name>A0A9E2NME7_9FIRM</name>
<feature type="transmembrane region" description="Helical" evidence="3">
    <location>
        <begin position="47"/>
        <end position="63"/>
    </location>
</feature>
<accession>A0A9E2NME7</accession>
<evidence type="ECO:0000256" key="1">
    <source>
        <dbReference type="PIRNR" id="PIRNR018571"/>
    </source>
</evidence>
<dbReference type="Proteomes" id="UP000824229">
    <property type="component" value="Unassembled WGS sequence"/>
</dbReference>
<dbReference type="PIRSF" id="PIRSF018571">
    <property type="entry name" value="SpoIIGA"/>
    <property type="match status" value="1"/>
</dbReference>
<comment type="caution">
    <text evidence="4">The sequence shown here is derived from an EMBL/GenBank/DDBJ whole genome shotgun (WGS) entry which is preliminary data.</text>
</comment>
<keyword evidence="1" id="KW-0378">Hydrolase</keyword>
<keyword evidence="3" id="KW-0812">Transmembrane</keyword>
<dbReference type="EMBL" id="JAHLFQ010000019">
    <property type="protein sequence ID" value="MBU3803328.1"/>
    <property type="molecule type" value="Genomic_DNA"/>
</dbReference>
<evidence type="ECO:0000313" key="5">
    <source>
        <dbReference type="Proteomes" id="UP000824229"/>
    </source>
</evidence>
<sequence length="283" mass="32679">MDSLIFYCVTLVLNKKIKHWRIIIAGMIAAILYCMLVIFPILQCVPYWLYTLFIPACSILYLYKPYKLKAFFKIYILSMMISAVFGGLIFNIWYTFGDYTKGVHFIGIGMLIGIGLVIACLFYSGFYFLRRRFIFPAFEYQLKLKNHGRSSELRALLDTGNLLYTPISHLPVIVVEYEMAKEVLTEAQRISFESYRRSSEREIEEGLVNGKCRPDVLIPFNSVGCKSGYLWGFKVDEVTIKRLTGERVISNCMIGMSNESLFSDKQYHALLHPEFILEEAMVS</sequence>
<reference evidence="4" key="2">
    <citation type="submission" date="2021-04" db="EMBL/GenBank/DDBJ databases">
        <authorList>
            <person name="Gilroy R."/>
        </authorList>
    </citation>
    <scope>NUCLEOTIDE SEQUENCE</scope>
    <source>
        <strain evidence="4">B5-657</strain>
    </source>
</reference>
<proteinExistence type="inferred from homology"/>
<comment type="function">
    <text evidence="1">Probable aspartic protease that is responsible for the proteolytic cleavage of the RNA polymerase sigma E factor (SigE/spoIIGB) to yield the active peptide in the mother cell during sporulation. Responds to a signal from the forespore that is triggered by the extracellular signal protein SpoIIR.</text>
</comment>
<evidence type="ECO:0000256" key="2">
    <source>
        <dbReference type="PIRSR" id="PIRSR018571-1"/>
    </source>
</evidence>
<comment type="subcellular location">
    <subcellularLocation>
        <location evidence="1">Cell membrane</location>
    </subcellularLocation>
</comment>
<keyword evidence="1 3" id="KW-0472">Membrane</keyword>
<dbReference type="GO" id="GO:0006508">
    <property type="term" value="P:proteolysis"/>
    <property type="evidence" value="ECO:0007669"/>
    <property type="project" value="UniProtKB-KW"/>
</dbReference>
<feature type="transmembrane region" description="Helical" evidence="3">
    <location>
        <begin position="102"/>
        <end position="129"/>
    </location>
</feature>
<organism evidence="4 5">
    <name type="scientific">Candidatus Cellulosilyticum pullistercoris</name>
    <dbReference type="NCBI Taxonomy" id="2838521"/>
    <lineage>
        <taxon>Bacteria</taxon>
        <taxon>Bacillati</taxon>
        <taxon>Bacillota</taxon>
        <taxon>Clostridia</taxon>
        <taxon>Lachnospirales</taxon>
        <taxon>Cellulosilyticaceae</taxon>
        <taxon>Cellulosilyticum</taxon>
    </lineage>
</organism>
<reference evidence="4" key="1">
    <citation type="journal article" date="2021" name="PeerJ">
        <title>Extensive microbial diversity within the chicken gut microbiome revealed by metagenomics and culture.</title>
        <authorList>
            <person name="Gilroy R."/>
            <person name="Ravi A."/>
            <person name="Getino M."/>
            <person name="Pursley I."/>
            <person name="Horton D.L."/>
            <person name="Alikhan N.F."/>
            <person name="Baker D."/>
            <person name="Gharbi K."/>
            <person name="Hall N."/>
            <person name="Watson M."/>
            <person name="Adriaenssens E.M."/>
            <person name="Foster-Nyarko E."/>
            <person name="Jarju S."/>
            <person name="Secka A."/>
            <person name="Antonio M."/>
            <person name="Oren A."/>
            <person name="Chaudhuri R.R."/>
            <person name="La Ragione R."/>
            <person name="Hildebrand F."/>
            <person name="Pallen M.J."/>
        </authorList>
    </citation>
    <scope>NUCLEOTIDE SEQUENCE</scope>
    <source>
        <strain evidence="4">B5-657</strain>
    </source>
</reference>